<sequence>MLWSTWLQHENRLARPARYYTLIEYRYDVTDSTFAFRPVNESSDDPPPSSLFSFHQLIPPASDILFLAKKQHIPFYIRSVQAGNSLMTPLVLQVSMGDGGHLLFDDLHARMPLNIP</sequence>
<accession>A0A4C1UAE7</accession>
<evidence type="ECO:0000313" key="2">
    <source>
        <dbReference type="Proteomes" id="UP000299102"/>
    </source>
</evidence>
<comment type="caution">
    <text evidence="1">The sequence shown here is derived from an EMBL/GenBank/DDBJ whole genome shotgun (WGS) entry which is preliminary data.</text>
</comment>
<organism evidence="1 2">
    <name type="scientific">Eumeta variegata</name>
    <name type="common">Bagworm moth</name>
    <name type="synonym">Eumeta japonica</name>
    <dbReference type="NCBI Taxonomy" id="151549"/>
    <lineage>
        <taxon>Eukaryota</taxon>
        <taxon>Metazoa</taxon>
        <taxon>Ecdysozoa</taxon>
        <taxon>Arthropoda</taxon>
        <taxon>Hexapoda</taxon>
        <taxon>Insecta</taxon>
        <taxon>Pterygota</taxon>
        <taxon>Neoptera</taxon>
        <taxon>Endopterygota</taxon>
        <taxon>Lepidoptera</taxon>
        <taxon>Glossata</taxon>
        <taxon>Ditrysia</taxon>
        <taxon>Tineoidea</taxon>
        <taxon>Psychidae</taxon>
        <taxon>Oiketicinae</taxon>
        <taxon>Eumeta</taxon>
    </lineage>
</organism>
<name>A0A4C1UAE7_EUMVA</name>
<gene>
    <name evidence="1" type="ORF">EVAR_76003_1</name>
</gene>
<protein>
    <submittedName>
        <fullName evidence="1">Uncharacterized protein</fullName>
    </submittedName>
</protein>
<proteinExistence type="predicted"/>
<dbReference type="AlphaFoldDB" id="A0A4C1UAE7"/>
<keyword evidence="2" id="KW-1185">Reference proteome</keyword>
<dbReference type="Proteomes" id="UP000299102">
    <property type="component" value="Unassembled WGS sequence"/>
</dbReference>
<evidence type="ECO:0000313" key="1">
    <source>
        <dbReference type="EMBL" id="GBP23289.1"/>
    </source>
</evidence>
<dbReference type="EMBL" id="BGZK01000149">
    <property type="protein sequence ID" value="GBP23289.1"/>
    <property type="molecule type" value="Genomic_DNA"/>
</dbReference>
<reference evidence="1 2" key="1">
    <citation type="journal article" date="2019" name="Commun. Biol.">
        <title>The bagworm genome reveals a unique fibroin gene that provides high tensile strength.</title>
        <authorList>
            <person name="Kono N."/>
            <person name="Nakamura H."/>
            <person name="Ohtoshi R."/>
            <person name="Tomita M."/>
            <person name="Numata K."/>
            <person name="Arakawa K."/>
        </authorList>
    </citation>
    <scope>NUCLEOTIDE SEQUENCE [LARGE SCALE GENOMIC DNA]</scope>
</reference>
<dbReference type="OrthoDB" id="7481103at2759"/>